<dbReference type="PANTHER" id="PTHR30199">
    <property type="entry name" value="MFS FAMILY TRANSPORTER, PREDICTED SUBSTRATE BENZOATE"/>
    <property type="match status" value="1"/>
</dbReference>
<dbReference type="PANTHER" id="PTHR30199:SF0">
    <property type="entry name" value="INNER MEMBRANE PROTEIN YDCO"/>
    <property type="match status" value="1"/>
</dbReference>
<evidence type="ECO:0000313" key="2">
    <source>
        <dbReference type="EMBL" id="BDX07171.1"/>
    </source>
</evidence>
<organism evidence="2 3">
    <name type="scientific">Planctobacterium marinum</name>
    <dbReference type="NCBI Taxonomy" id="1631968"/>
    <lineage>
        <taxon>Bacteria</taxon>
        <taxon>Pseudomonadati</taxon>
        <taxon>Pseudomonadota</taxon>
        <taxon>Gammaproteobacteria</taxon>
        <taxon>Alteromonadales</taxon>
        <taxon>Alteromonadaceae</taxon>
        <taxon>Planctobacterium</taxon>
    </lineage>
</organism>
<dbReference type="GO" id="GO:0005886">
    <property type="term" value="C:plasma membrane"/>
    <property type="evidence" value="ECO:0007669"/>
    <property type="project" value="TreeGrafter"/>
</dbReference>
<dbReference type="AlphaFoldDB" id="A0AA48KPY4"/>
<feature type="transmembrane region" description="Helical" evidence="1">
    <location>
        <begin position="6"/>
        <end position="31"/>
    </location>
</feature>
<dbReference type="InterPro" id="IPR004711">
    <property type="entry name" value="Benzoate_Transporter"/>
</dbReference>
<name>A0AA48KPY4_9ALTE</name>
<feature type="transmembrane region" description="Helical" evidence="1">
    <location>
        <begin position="43"/>
        <end position="63"/>
    </location>
</feature>
<dbReference type="KEGG" id="pmaw:MACH26_26920"/>
<feature type="transmembrane region" description="Helical" evidence="1">
    <location>
        <begin position="350"/>
        <end position="379"/>
    </location>
</feature>
<reference evidence="2" key="1">
    <citation type="submission" date="2023-01" db="EMBL/GenBank/DDBJ databases">
        <title>Complete genome sequence of Planctobacterium marinum strain Dej080120_11.</title>
        <authorList>
            <person name="Ueki S."/>
            <person name="Maruyama F."/>
        </authorList>
    </citation>
    <scope>NUCLEOTIDE SEQUENCE</scope>
    <source>
        <strain evidence="2">Dej080120_11</strain>
    </source>
</reference>
<dbReference type="RefSeq" id="WP_338293156.1">
    <property type="nucleotide sequence ID" value="NZ_AP027272.1"/>
</dbReference>
<dbReference type="EMBL" id="AP027272">
    <property type="protein sequence ID" value="BDX07171.1"/>
    <property type="molecule type" value="Genomic_DNA"/>
</dbReference>
<keyword evidence="1" id="KW-0812">Transmembrane</keyword>
<proteinExistence type="predicted"/>
<dbReference type="Proteomes" id="UP001333710">
    <property type="component" value="Chromosome"/>
</dbReference>
<feature type="transmembrane region" description="Helical" evidence="1">
    <location>
        <begin position="83"/>
        <end position="105"/>
    </location>
</feature>
<feature type="transmembrane region" description="Helical" evidence="1">
    <location>
        <begin position="244"/>
        <end position="268"/>
    </location>
</feature>
<feature type="transmembrane region" description="Helical" evidence="1">
    <location>
        <begin position="140"/>
        <end position="159"/>
    </location>
</feature>
<keyword evidence="1" id="KW-1133">Transmembrane helix</keyword>
<evidence type="ECO:0000313" key="3">
    <source>
        <dbReference type="Proteomes" id="UP001333710"/>
    </source>
</evidence>
<evidence type="ECO:0000256" key="1">
    <source>
        <dbReference type="SAM" id="Phobius"/>
    </source>
</evidence>
<feature type="transmembrane region" description="Helical" evidence="1">
    <location>
        <begin position="166"/>
        <end position="183"/>
    </location>
</feature>
<feature type="transmembrane region" description="Helical" evidence="1">
    <location>
        <begin position="317"/>
        <end position="338"/>
    </location>
</feature>
<feature type="transmembrane region" description="Helical" evidence="1">
    <location>
        <begin position="288"/>
        <end position="310"/>
    </location>
</feature>
<keyword evidence="3" id="KW-1185">Reference proteome</keyword>
<gene>
    <name evidence="2" type="ORF">MACH26_26920</name>
</gene>
<dbReference type="GO" id="GO:0042925">
    <property type="term" value="F:benzoate transmembrane transporter activity"/>
    <property type="evidence" value="ECO:0007669"/>
    <property type="project" value="InterPro"/>
</dbReference>
<protein>
    <submittedName>
        <fullName evidence="2">Benzoate transporter</fullName>
    </submittedName>
</protein>
<sequence length="386" mass="40895">MSKFNVSHISAGFTVVLVGYTSAIAIVIQAANAMGANAAQTQSWLLALGLAMGFSSIGFSWFYKTPIVTAWSTPGAVLLAGMSFQYDMALVVGAFMVNGLLIFATGMIKPLSRAIENIPPVLGTAMLGAILLPFCLGSFTVVGTMPIAFALMFLTFLLAKHFIPKYAMALLLVVAILLMVYQSDLAFSQLDFSIAKPVWVTPQLDIMAVLNLAIPLYLVTMLSQNLPGITVLKTHGYTVPVKPVLQGTGLVNAVMAPLGGFSLNLAAITAAICMTPEVDSDPKQRYKAALWAGGFYCLAGVFATAVVGLFSAMPIEIIKMLAGFALLGTLVTCLHSAFSDANSRESALLTFLIVLSGMQFLGLSSVIWGLLIGGGHLWFTCKRNQG</sequence>
<keyword evidence="1" id="KW-0472">Membrane</keyword>
<dbReference type="Pfam" id="PF03594">
    <property type="entry name" value="BenE"/>
    <property type="match status" value="1"/>
</dbReference>
<feature type="transmembrane region" description="Helical" evidence="1">
    <location>
        <begin position="203"/>
        <end position="223"/>
    </location>
</feature>
<accession>A0AA48KPY4</accession>
<dbReference type="NCBIfam" id="TIGR00843">
    <property type="entry name" value="benE"/>
    <property type="match status" value="1"/>
</dbReference>